<name>A0ABT2M2J7_9FIRM</name>
<accession>A0ABT2M2J7</accession>
<dbReference type="Pfam" id="PF01381">
    <property type="entry name" value="HTH_3"/>
    <property type="match status" value="1"/>
</dbReference>
<dbReference type="EMBL" id="JAODBU010000012">
    <property type="protein sequence ID" value="MCT7399746.1"/>
    <property type="molecule type" value="Genomic_DNA"/>
</dbReference>
<reference evidence="2" key="1">
    <citation type="submission" date="2022-09" db="EMBL/GenBank/DDBJ databases">
        <title>Eubacterium sp. LFL-14 isolated from human feces.</title>
        <authorList>
            <person name="Liu F."/>
        </authorList>
    </citation>
    <scope>NUCLEOTIDE SEQUENCE</scope>
    <source>
        <strain evidence="2">LFL-14</strain>
    </source>
</reference>
<sequence>MKNAKISEVLKNYRKLNKLSVRDVSGILKEKSLNVAEKTIYGWESGQTQPNADTLLMLCEIYNIENILGTFGYTDEEPINLTSHEVKLIKQYRNHPEIQDAVNKLLDV</sequence>
<keyword evidence="3" id="KW-1185">Reference proteome</keyword>
<proteinExistence type="predicted"/>
<evidence type="ECO:0000313" key="2">
    <source>
        <dbReference type="EMBL" id="MCT7399746.1"/>
    </source>
</evidence>
<dbReference type="SUPFAM" id="SSF47413">
    <property type="entry name" value="lambda repressor-like DNA-binding domains"/>
    <property type="match status" value="1"/>
</dbReference>
<dbReference type="InterPro" id="IPR010982">
    <property type="entry name" value="Lambda_DNA-bd_dom_sf"/>
</dbReference>
<comment type="caution">
    <text evidence="2">The sequence shown here is derived from an EMBL/GenBank/DDBJ whole genome shotgun (WGS) entry which is preliminary data.</text>
</comment>
<feature type="domain" description="HTH cro/C1-type" evidence="1">
    <location>
        <begin position="10"/>
        <end position="68"/>
    </location>
</feature>
<dbReference type="InterPro" id="IPR001387">
    <property type="entry name" value="Cro/C1-type_HTH"/>
</dbReference>
<dbReference type="Proteomes" id="UP001431199">
    <property type="component" value="Unassembled WGS sequence"/>
</dbReference>
<protein>
    <submittedName>
        <fullName evidence="2">Helix-turn-helix domain-containing protein</fullName>
    </submittedName>
</protein>
<evidence type="ECO:0000313" key="3">
    <source>
        <dbReference type="Proteomes" id="UP001431199"/>
    </source>
</evidence>
<organism evidence="2 3">
    <name type="scientific">Eubacterium album</name>
    <dbReference type="NCBI Taxonomy" id="2978477"/>
    <lineage>
        <taxon>Bacteria</taxon>
        <taxon>Bacillati</taxon>
        <taxon>Bacillota</taxon>
        <taxon>Clostridia</taxon>
        <taxon>Eubacteriales</taxon>
        <taxon>Eubacteriaceae</taxon>
        <taxon>Eubacterium</taxon>
    </lineage>
</organism>
<dbReference type="PROSITE" id="PS50943">
    <property type="entry name" value="HTH_CROC1"/>
    <property type="match status" value="1"/>
</dbReference>
<evidence type="ECO:0000259" key="1">
    <source>
        <dbReference type="PROSITE" id="PS50943"/>
    </source>
</evidence>
<dbReference type="Gene3D" id="1.10.260.40">
    <property type="entry name" value="lambda repressor-like DNA-binding domains"/>
    <property type="match status" value="1"/>
</dbReference>
<gene>
    <name evidence="2" type="ORF">N5B56_11755</name>
</gene>
<dbReference type="RefSeq" id="WP_117910773.1">
    <property type="nucleotide sequence ID" value="NZ_JAODBU010000012.1"/>
</dbReference>